<evidence type="ECO:0008006" key="3">
    <source>
        <dbReference type="Google" id="ProtNLM"/>
    </source>
</evidence>
<proteinExistence type="predicted"/>
<dbReference type="AlphaFoldDB" id="B2KBJ5"/>
<protein>
    <recommendedName>
        <fullName evidence="3">Lipoprotein</fullName>
    </recommendedName>
</protein>
<accession>B2KBJ5</accession>
<evidence type="ECO:0000313" key="2">
    <source>
        <dbReference type="Proteomes" id="UP000001029"/>
    </source>
</evidence>
<keyword evidence="2" id="KW-1185">Reference proteome</keyword>
<dbReference type="RefSeq" id="WP_012414632.1">
    <property type="nucleotide sequence ID" value="NC_010644.1"/>
</dbReference>
<dbReference type="KEGG" id="emi:Emin_0460"/>
<dbReference type="PROSITE" id="PS51257">
    <property type="entry name" value="PROKAR_LIPOPROTEIN"/>
    <property type="match status" value="1"/>
</dbReference>
<dbReference type="HOGENOM" id="CLU_1376277_0_0_0"/>
<sequence>MYIKNVIFVMLIPIFLYGCTLYHKDGEKTRYYHIISMQPVSMDGDKKIFDKETIKYQGYITFSFISPSAGCVLCESNNLRNALFDYAQEGFAFKKFYLEKPEPKLPWFKVYEGKNKRGVSGWYVEGILYPGECGYWDIFEKIPLDFDGKYYRIIKYATGRKYLLERIDAVREGRAIPAENKDKFAKSVKLLKGESFAK</sequence>
<dbReference type="EMBL" id="CP001055">
    <property type="protein sequence ID" value="ACC98017.1"/>
    <property type="molecule type" value="Genomic_DNA"/>
</dbReference>
<reference evidence="1 2" key="1">
    <citation type="journal article" date="2009" name="Appl. Environ. Microbiol.">
        <title>Genomic analysis of 'Elusimicrobium minutum,' the first cultivated representative of the phylum 'Elusimicrobia' (formerly termite group 1).</title>
        <authorList>
            <person name="Herlemann D.P.R."/>
            <person name="Geissinger O."/>
            <person name="Ikeda-Ohtsubo W."/>
            <person name="Kunin V."/>
            <person name="Sun H."/>
            <person name="Lapidus A."/>
            <person name="Hugenholtz P."/>
            <person name="Brune A."/>
        </authorList>
    </citation>
    <scope>NUCLEOTIDE SEQUENCE [LARGE SCALE GENOMIC DNA]</scope>
    <source>
        <strain evidence="1 2">Pei191</strain>
    </source>
</reference>
<dbReference type="Proteomes" id="UP000001029">
    <property type="component" value="Chromosome"/>
</dbReference>
<gene>
    <name evidence="1" type="ordered locus">Emin_0460</name>
</gene>
<name>B2KBJ5_ELUMP</name>
<evidence type="ECO:0000313" key="1">
    <source>
        <dbReference type="EMBL" id="ACC98017.1"/>
    </source>
</evidence>
<organism evidence="1 2">
    <name type="scientific">Elusimicrobium minutum (strain Pei191)</name>
    <dbReference type="NCBI Taxonomy" id="445932"/>
    <lineage>
        <taxon>Bacteria</taxon>
        <taxon>Pseudomonadati</taxon>
        <taxon>Elusimicrobiota</taxon>
        <taxon>Elusimicrobia</taxon>
        <taxon>Elusimicrobiales</taxon>
        <taxon>Elusimicrobiaceae</taxon>
        <taxon>Elusimicrobium</taxon>
    </lineage>
</organism>
<dbReference type="STRING" id="445932.Emin_0460"/>